<dbReference type="EMBL" id="KV429188">
    <property type="protein sequence ID" value="KZT63411.1"/>
    <property type="molecule type" value="Genomic_DNA"/>
</dbReference>
<evidence type="ECO:0000313" key="4">
    <source>
        <dbReference type="Proteomes" id="UP000076727"/>
    </source>
</evidence>
<dbReference type="SUPFAM" id="SSF56112">
    <property type="entry name" value="Protein kinase-like (PK-like)"/>
    <property type="match status" value="1"/>
</dbReference>
<evidence type="ECO:0000259" key="2">
    <source>
        <dbReference type="Pfam" id="PF17667"/>
    </source>
</evidence>
<organism evidence="3 4">
    <name type="scientific">Daedalea quercina L-15889</name>
    <dbReference type="NCBI Taxonomy" id="1314783"/>
    <lineage>
        <taxon>Eukaryota</taxon>
        <taxon>Fungi</taxon>
        <taxon>Dikarya</taxon>
        <taxon>Basidiomycota</taxon>
        <taxon>Agaricomycotina</taxon>
        <taxon>Agaricomycetes</taxon>
        <taxon>Polyporales</taxon>
        <taxon>Fomitopsis</taxon>
    </lineage>
</organism>
<dbReference type="OrthoDB" id="5569250at2759"/>
<name>A0A165KPI1_9APHY</name>
<evidence type="ECO:0000256" key="1">
    <source>
        <dbReference type="SAM" id="MobiDB-lite"/>
    </source>
</evidence>
<dbReference type="PANTHER" id="PTHR38248">
    <property type="entry name" value="FUNK1 6"/>
    <property type="match status" value="1"/>
</dbReference>
<keyword evidence="4" id="KW-1185">Reference proteome</keyword>
<dbReference type="STRING" id="1314783.A0A165KPI1"/>
<dbReference type="Gene3D" id="1.10.510.10">
    <property type="entry name" value="Transferase(Phosphotransferase) domain 1"/>
    <property type="match status" value="1"/>
</dbReference>
<protein>
    <recommendedName>
        <fullName evidence="2">Fungal-type protein kinase domain-containing protein</fullName>
    </recommendedName>
</protein>
<reference evidence="3 4" key="1">
    <citation type="journal article" date="2016" name="Mol. Biol. Evol.">
        <title>Comparative Genomics of Early-Diverging Mushroom-Forming Fungi Provides Insights into the Origins of Lignocellulose Decay Capabilities.</title>
        <authorList>
            <person name="Nagy L.G."/>
            <person name="Riley R."/>
            <person name="Tritt A."/>
            <person name="Adam C."/>
            <person name="Daum C."/>
            <person name="Floudas D."/>
            <person name="Sun H."/>
            <person name="Yadav J.S."/>
            <person name="Pangilinan J."/>
            <person name="Larsson K.H."/>
            <person name="Matsuura K."/>
            <person name="Barry K."/>
            <person name="Labutti K."/>
            <person name="Kuo R."/>
            <person name="Ohm R.A."/>
            <person name="Bhattacharya S.S."/>
            <person name="Shirouzu T."/>
            <person name="Yoshinaga Y."/>
            <person name="Martin F.M."/>
            <person name="Grigoriev I.V."/>
            <person name="Hibbett D.S."/>
        </authorList>
    </citation>
    <scope>NUCLEOTIDE SEQUENCE [LARGE SCALE GENOMIC DNA]</scope>
    <source>
        <strain evidence="3 4">L-15889</strain>
    </source>
</reference>
<dbReference type="InterPro" id="IPR011009">
    <property type="entry name" value="Kinase-like_dom_sf"/>
</dbReference>
<feature type="domain" description="Fungal-type protein kinase" evidence="2">
    <location>
        <begin position="215"/>
        <end position="261"/>
    </location>
</feature>
<gene>
    <name evidence="3" type="ORF">DAEQUDRAFT_134256</name>
</gene>
<dbReference type="PANTHER" id="PTHR38248:SF2">
    <property type="entry name" value="FUNK1 11"/>
    <property type="match status" value="1"/>
</dbReference>
<feature type="region of interest" description="Disordered" evidence="1">
    <location>
        <begin position="163"/>
        <end position="228"/>
    </location>
</feature>
<dbReference type="AlphaFoldDB" id="A0A165KPI1"/>
<feature type="compositionally biased region" description="Polar residues" evidence="1">
    <location>
        <begin position="182"/>
        <end position="206"/>
    </location>
</feature>
<accession>A0A165KPI1</accession>
<dbReference type="Pfam" id="PF17667">
    <property type="entry name" value="Pkinase_fungal"/>
    <property type="match status" value="2"/>
</dbReference>
<dbReference type="InterPro" id="IPR040976">
    <property type="entry name" value="Pkinase_fungal"/>
</dbReference>
<proteinExistence type="predicted"/>
<dbReference type="Proteomes" id="UP000076727">
    <property type="component" value="Unassembled WGS sequence"/>
</dbReference>
<feature type="domain" description="Fungal-type protein kinase" evidence="2">
    <location>
        <begin position="52"/>
        <end position="151"/>
    </location>
</feature>
<sequence length="392" mass="44325">MHSEEEPGIPSSKVACPHVSAACKGDKEMYCNTWNSLKSSKETLFRDVKYTVTKTTEEMGLPHTMDIFPGGPRDSQANRNLILKSYRRLEDIGSAGHFHAAFVDAVCTHHCMYEASKTLHGDIGVNNIMWDEGRDGQPVGVLCDWDLAENDIDGDVKAAQFEHCGNAGDQPSTSKSAKRSMGSRTDQSTDRPASQATGRATAQASNPIDVASPDEKQETSMSKPRYRTGTGPFMALDLLRDGPPPLHKYRHDLESFFYIYITFAAVYDPPKRYLGKIMQWQQESLSAIGDEKHKFLMKMQTVDQILNPKLVHDEFKPFLDQRSFLMVLHAAFAKIESLNDRIIYSEYTRLVNIRMGLPTDELDSKIMKTEEKRDSYMTYSKFMEILNQPEDI</sequence>
<evidence type="ECO:0000313" key="3">
    <source>
        <dbReference type="EMBL" id="KZT63411.1"/>
    </source>
</evidence>